<gene>
    <name evidence="1" type="ORF">NE863_12205</name>
</gene>
<evidence type="ECO:0000313" key="1">
    <source>
        <dbReference type="EMBL" id="USJ22076.1"/>
    </source>
</evidence>
<proteinExistence type="predicted"/>
<evidence type="ECO:0000313" key="2">
    <source>
        <dbReference type="Proteomes" id="UP001055460"/>
    </source>
</evidence>
<dbReference type="Proteomes" id="UP001055460">
    <property type="component" value="Chromosome"/>
</dbReference>
<sequence>MFADCPNESKIDGFILNWQAKLFGIGIASCHCSKIGHLRLCGALRKIYRKLLKSQLFENNCCKIEWFPPIPRARRVKQANRLGCVPSATP</sequence>
<dbReference type="EMBL" id="CP098807">
    <property type="protein sequence ID" value="USJ22076.1"/>
    <property type="molecule type" value="Genomic_DNA"/>
</dbReference>
<dbReference type="AlphaFoldDB" id="A0A9Q9D8R0"/>
<dbReference type="RefSeq" id="WP_252160392.1">
    <property type="nucleotide sequence ID" value="NZ_CP098807.1"/>
</dbReference>
<protein>
    <submittedName>
        <fullName evidence="1">Uncharacterized protein</fullName>
    </submittedName>
</protein>
<reference evidence="1" key="1">
    <citation type="submission" date="2022-06" db="EMBL/GenBank/DDBJ databases">
        <title>Physiological and biochemical characterization and genomic elucidation of a strain of the genus Ensifer adhaerens M8 that combines arsenic oxidation and chromium reduction.</title>
        <authorList>
            <person name="Li X."/>
            <person name="Yu c."/>
        </authorList>
    </citation>
    <scope>NUCLEOTIDE SEQUENCE</scope>
    <source>
        <strain evidence="1">M8</strain>
    </source>
</reference>
<accession>A0A9Q9D8R0</accession>
<organism evidence="1 2">
    <name type="scientific">Ensifer adhaerens</name>
    <name type="common">Sinorhizobium morelense</name>
    <dbReference type="NCBI Taxonomy" id="106592"/>
    <lineage>
        <taxon>Bacteria</taxon>
        <taxon>Pseudomonadati</taxon>
        <taxon>Pseudomonadota</taxon>
        <taxon>Alphaproteobacteria</taxon>
        <taxon>Hyphomicrobiales</taxon>
        <taxon>Rhizobiaceae</taxon>
        <taxon>Sinorhizobium/Ensifer group</taxon>
        <taxon>Ensifer</taxon>
    </lineage>
</organism>
<name>A0A9Q9D8R0_ENSAD</name>